<organism evidence="4 5">
    <name type="scientific">Nocardia transvalensis</name>
    <dbReference type="NCBI Taxonomy" id="37333"/>
    <lineage>
        <taxon>Bacteria</taxon>
        <taxon>Bacillati</taxon>
        <taxon>Actinomycetota</taxon>
        <taxon>Actinomycetes</taxon>
        <taxon>Mycobacteriales</taxon>
        <taxon>Nocardiaceae</taxon>
        <taxon>Nocardia</taxon>
    </lineage>
</organism>
<dbReference type="InterPro" id="IPR050832">
    <property type="entry name" value="Bact_Acetyltransf"/>
</dbReference>
<evidence type="ECO:0000259" key="3">
    <source>
        <dbReference type="PROSITE" id="PS51186"/>
    </source>
</evidence>
<sequence>MRIELDDLTAGEVVALLEDHLAEMRAHSPEDSMHALDLAGLRAPGVSFWSVWDGDRLAGCGALKELDPAHGEIKSMRTAPGYRGRGVGSMLLRHLVGIARDRGYSRLSLETGARPFYAPAHRLYERYGFRRCAPFADYREDPHSIFMTLSLDADR</sequence>
<dbReference type="Pfam" id="PF00583">
    <property type="entry name" value="Acetyltransf_1"/>
    <property type="match status" value="1"/>
</dbReference>
<comment type="caution">
    <text evidence="4">The sequence shown here is derived from an EMBL/GenBank/DDBJ whole genome shotgun (WGS) entry which is preliminary data.</text>
</comment>
<keyword evidence="2 4" id="KW-0012">Acyltransferase</keyword>
<dbReference type="GO" id="GO:0016747">
    <property type="term" value="F:acyltransferase activity, transferring groups other than amino-acyl groups"/>
    <property type="evidence" value="ECO:0007669"/>
    <property type="project" value="InterPro"/>
</dbReference>
<evidence type="ECO:0000313" key="5">
    <source>
        <dbReference type="Proteomes" id="UP000540412"/>
    </source>
</evidence>
<dbReference type="InterPro" id="IPR000182">
    <property type="entry name" value="GNAT_dom"/>
</dbReference>
<dbReference type="PANTHER" id="PTHR43877">
    <property type="entry name" value="AMINOALKYLPHOSPHONATE N-ACETYLTRANSFERASE-RELATED-RELATED"/>
    <property type="match status" value="1"/>
</dbReference>
<accession>A0A7W9P891</accession>
<dbReference type="EMBL" id="JACHIT010000001">
    <property type="protein sequence ID" value="MBB5911321.1"/>
    <property type="molecule type" value="Genomic_DNA"/>
</dbReference>
<dbReference type="PANTHER" id="PTHR43877:SF5">
    <property type="entry name" value="BLL8307 PROTEIN"/>
    <property type="match status" value="1"/>
</dbReference>
<dbReference type="Gene3D" id="3.40.630.30">
    <property type="match status" value="1"/>
</dbReference>
<gene>
    <name evidence="4" type="ORF">BJY24_000188</name>
</gene>
<dbReference type="PROSITE" id="PS51186">
    <property type="entry name" value="GNAT"/>
    <property type="match status" value="1"/>
</dbReference>
<dbReference type="CDD" id="cd04301">
    <property type="entry name" value="NAT_SF"/>
    <property type="match status" value="1"/>
</dbReference>
<protein>
    <submittedName>
        <fullName evidence="4">Putative acetyltransferase</fullName>
        <ecNumber evidence="4">2.3.1.-</ecNumber>
    </submittedName>
</protein>
<name>A0A7W9P891_9NOCA</name>
<dbReference type="SUPFAM" id="SSF55729">
    <property type="entry name" value="Acyl-CoA N-acyltransferases (Nat)"/>
    <property type="match status" value="1"/>
</dbReference>
<reference evidence="4 5" key="1">
    <citation type="submission" date="2020-08" db="EMBL/GenBank/DDBJ databases">
        <title>Sequencing the genomes of 1000 actinobacteria strains.</title>
        <authorList>
            <person name="Klenk H.-P."/>
        </authorList>
    </citation>
    <scope>NUCLEOTIDE SEQUENCE [LARGE SCALE GENOMIC DNA]</scope>
    <source>
        <strain evidence="4 5">DSM 43582</strain>
    </source>
</reference>
<evidence type="ECO:0000256" key="2">
    <source>
        <dbReference type="ARBA" id="ARBA00023315"/>
    </source>
</evidence>
<dbReference type="EC" id="2.3.1.-" evidence="4"/>
<dbReference type="RefSeq" id="WP_040749342.1">
    <property type="nucleotide sequence ID" value="NZ_JACHIT010000001.1"/>
</dbReference>
<dbReference type="Proteomes" id="UP000540412">
    <property type="component" value="Unassembled WGS sequence"/>
</dbReference>
<keyword evidence="1 4" id="KW-0808">Transferase</keyword>
<evidence type="ECO:0000313" key="4">
    <source>
        <dbReference type="EMBL" id="MBB5911321.1"/>
    </source>
</evidence>
<dbReference type="InterPro" id="IPR016181">
    <property type="entry name" value="Acyl_CoA_acyltransferase"/>
</dbReference>
<proteinExistence type="predicted"/>
<feature type="domain" description="N-acetyltransferase" evidence="3">
    <location>
        <begin position="3"/>
        <end position="152"/>
    </location>
</feature>
<evidence type="ECO:0000256" key="1">
    <source>
        <dbReference type="ARBA" id="ARBA00022679"/>
    </source>
</evidence>
<keyword evidence="5" id="KW-1185">Reference proteome</keyword>
<dbReference type="AlphaFoldDB" id="A0A7W9P891"/>